<accession>A0A7R9D8G7</accession>
<organism evidence="1">
    <name type="scientific">Timema poppense</name>
    <name type="common">Walking stick</name>
    <dbReference type="NCBI Taxonomy" id="170557"/>
    <lineage>
        <taxon>Eukaryota</taxon>
        <taxon>Metazoa</taxon>
        <taxon>Ecdysozoa</taxon>
        <taxon>Arthropoda</taxon>
        <taxon>Hexapoda</taxon>
        <taxon>Insecta</taxon>
        <taxon>Pterygota</taxon>
        <taxon>Neoptera</taxon>
        <taxon>Polyneoptera</taxon>
        <taxon>Phasmatodea</taxon>
        <taxon>Timematodea</taxon>
        <taxon>Timematoidea</taxon>
        <taxon>Timematidae</taxon>
        <taxon>Timema</taxon>
    </lineage>
</organism>
<reference evidence="1" key="1">
    <citation type="submission" date="2020-11" db="EMBL/GenBank/DDBJ databases">
        <authorList>
            <person name="Tran Van P."/>
        </authorList>
    </citation>
    <scope>NUCLEOTIDE SEQUENCE</scope>
</reference>
<protein>
    <submittedName>
        <fullName evidence="1">Uncharacterized protein</fullName>
    </submittedName>
</protein>
<sequence>MLGAEGGGRGQGTLEFKLTDKINGQDRTPNNYLNHHVGSRKMMRDKEVNNLKRELVTAKDVLEQYQKRNSVRVIGIFESLMALRWEQCPTLRGHWFLRGERFLLQRRDVIEYQNHAQYSMATGSFVERSSFFNDIIKKRNNTGGDRKDWSLRGEVKGRFEDTPPDSGARGSWERAQLSFIVILSVRGTLVRKFMLAAYNLGMTRGDWTFLDVELFHLSENSPAIKEQFSTGNIVGRKTKRSSSDLAIDLEHKQHSSVT</sequence>
<dbReference type="Gene3D" id="3.40.50.2300">
    <property type="match status" value="1"/>
</dbReference>
<dbReference type="EMBL" id="OD004019">
    <property type="protein sequence ID" value="CAD7409145.1"/>
    <property type="molecule type" value="Genomic_DNA"/>
</dbReference>
<dbReference type="AlphaFoldDB" id="A0A7R9D8G7"/>
<evidence type="ECO:0000313" key="1">
    <source>
        <dbReference type="EMBL" id="CAD7409145.1"/>
    </source>
</evidence>
<proteinExistence type="predicted"/>
<name>A0A7R9D8G7_TIMPO</name>
<gene>
    <name evidence="1" type="ORF">TPSB3V08_LOCUS6679</name>
</gene>